<dbReference type="SUPFAM" id="SSF46626">
    <property type="entry name" value="Cytochrome c"/>
    <property type="match status" value="2"/>
</dbReference>
<evidence type="ECO:0000313" key="10">
    <source>
        <dbReference type="EMBL" id="GGC89036.1"/>
    </source>
</evidence>
<keyword evidence="5" id="KW-0574">Periplasm</keyword>
<keyword evidence="4" id="KW-0732">Signal</keyword>
<sequence length="266" mass="29798">MAIGHNRIQGEMNSPGILNAGFLEHLFWDGRAQTLEQQALASWTNPIEMAGDPQKASRKLGEVPGYQPLFEAAFGTPEVNPERITQAIATFVRSMTMPDTPFDRFMRGDKQALNDQEIRGLHLFRTKARCMNCHNGPLLSDGQFHHLGTSFHEMGNFEGRYRETGKPEHVGAFRTPPLRGHSATVPYMHNGFVANLDMLLPLYNMGWWQNAPTVDKSDDVPLAQLSPLIKPLELDQGELADLKAFLLSLDGDMRYQSMPEELPDAP</sequence>
<dbReference type="PROSITE" id="PS51007">
    <property type="entry name" value="CYTC"/>
    <property type="match status" value="1"/>
</dbReference>
<dbReference type="Pfam" id="PF03150">
    <property type="entry name" value="CCP_MauG"/>
    <property type="match status" value="1"/>
</dbReference>
<dbReference type="Gene3D" id="1.10.760.10">
    <property type="entry name" value="Cytochrome c-like domain"/>
    <property type="match status" value="2"/>
</dbReference>
<protein>
    <recommendedName>
        <fullName evidence="9">Cytochrome c domain-containing protein</fullName>
    </recommendedName>
</protein>
<keyword evidence="6" id="KW-0560">Oxidoreductase</keyword>
<evidence type="ECO:0000256" key="3">
    <source>
        <dbReference type="ARBA" id="ARBA00022723"/>
    </source>
</evidence>
<dbReference type="PANTHER" id="PTHR30600">
    <property type="entry name" value="CYTOCHROME C PEROXIDASE-RELATED"/>
    <property type="match status" value="1"/>
</dbReference>
<evidence type="ECO:0000313" key="11">
    <source>
        <dbReference type="Proteomes" id="UP000638188"/>
    </source>
</evidence>
<comment type="subcellular location">
    <subcellularLocation>
        <location evidence="1">Periplasm</location>
    </subcellularLocation>
</comment>
<evidence type="ECO:0000259" key="9">
    <source>
        <dbReference type="PROSITE" id="PS51007"/>
    </source>
</evidence>
<feature type="domain" description="Cytochrome c" evidence="9">
    <location>
        <begin position="115"/>
        <end position="250"/>
    </location>
</feature>
<proteinExistence type="predicted"/>
<evidence type="ECO:0000256" key="8">
    <source>
        <dbReference type="PROSITE-ProRule" id="PRU00433"/>
    </source>
</evidence>
<organism evidence="10 11">
    <name type="scientific">Halopseudomonas salina</name>
    <dbReference type="NCBI Taxonomy" id="1323744"/>
    <lineage>
        <taxon>Bacteria</taxon>
        <taxon>Pseudomonadati</taxon>
        <taxon>Pseudomonadota</taxon>
        <taxon>Gammaproteobacteria</taxon>
        <taxon>Pseudomonadales</taxon>
        <taxon>Pseudomonadaceae</taxon>
        <taxon>Halopseudomonas</taxon>
    </lineage>
</organism>
<comment type="caution">
    <text evidence="10">The sequence shown here is derived from an EMBL/GenBank/DDBJ whole genome shotgun (WGS) entry which is preliminary data.</text>
</comment>
<dbReference type="Proteomes" id="UP000638188">
    <property type="component" value="Unassembled WGS sequence"/>
</dbReference>
<reference evidence="11" key="1">
    <citation type="journal article" date="2019" name="Int. J. Syst. Evol. Microbiol.">
        <title>The Global Catalogue of Microorganisms (GCM) 10K type strain sequencing project: providing services to taxonomists for standard genome sequencing and annotation.</title>
        <authorList>
            <consortium name="The Broad Institute Genomics Platform"/>
            <consortium name="The Broad Institute Genome Sequencing Center for Infectious Disease"/>
            <person name="Wu L."/>
            <person name="Ma J."/>
        </authorList>
    </citation>
    <scope>NUCLEOTIDE SEQUENCE [LARGE SCALE GENOMIC DNA]</scope>
    <source>
        <strain evidence="11">CGMCC 1.12482</strain>
    </source>
</reference>
<name>A0ABQ1P507_9GAMM</name>
<dbReference type="InterPro" id="IPR051395">
    <property type="entry name" value="Cytochrome_c_Peroxidase/MauG"/>
</dbReference>
<dbReference type="InterPro" id="IPR026259">
    <property type="entry name" value="MauG/Cytc_peroxidase"/>
</dbReference>
<keyword evidence="11" id="KW-1185">Reference proteome</keyword>
<evidence type="ECO:0000256" key="2">
    <source>
        <dbReference type="ARBA" id="ARBA00022617"/>
    </source>
</evidence>
<evidence type="ECO:0000256" key="5">
    <source>
        <dbReference type="ARBA" id="ARBA00022764"/>
    </source>
</evidence>
<evidence type="ECO:0000256" key="7">
    <source>
        <dbReference type="ARBA" id="ARBA00023004"/>
    </source>
</evidence>
<dbReference type="EMBL" id="BMFF01000001">
    <property type="protein sequence ID" value="GGC89036.1"/>
    <property type="molecule type" value="Genomic_DNA"/>
</dbReference>
<dbReference type="InterPro" id="IPR004852">
    <property type="entry name" value="Di-haem_cyt_c_peroxidsae"/>
</dbReference>
<gene>
    <name evidence="10" type="ORF">GCM10007418_05900</name>
</gene>
<accession>A0ABQ1P507</accession>
<dbReference type="InterPro" id="IPR009056">
    <property type="entry name" value="Cyt_c-like_dom"/>
</dbReference>
<keyword evidence="3 8" id="KW-0479">Metal-binding</keyword>
<keyword evidence="7 8" id="KW-0408">Iron</keyword>
<dbReference type="PIRSF" id="PIRSF000294">
    <property type="entry name" value="Cytochrome-c_peroxidase"/>
    <property type="match status" value="1"/>
</dbReference>
<evidence type="ECO:0000256" key="1">
    <source>
        <dbReference type="ARBA" id="ARBA00004418"/>
    </source>
</evidence>
<dbReference type="InterPro" id="IPR036909">
    <property type="entry name" value="Cyt_c-like_dom_sf"/>
</dbReference>
<keyword evidence="2 8" id="KW-0349">Heme</keyword>
<evidence type="ECO:0000256" key="4">
    <source>
        <dbReference type="ARBA" id="ARBA00022729"/>
    </source>
</evidence>
<evidence type="ECO:0000256" key="6">
    <source>
        <dbReference type="ARBA" id="ARBA00023002"/>
    </source>
</evidence>